<organism evidence="2 3">
    <name type="scientific">Nonomuraea muscovyensis</name>
    <dbReference type="NCBI Taxonomy" id="1124761"/>
    <lineage>
        <taxon>Bacteria</taxon>
        <taxon>Bacillati</taxon>
        <taxon>Actinomycetota</taxon>
        <taxon>Actinomycetes</taxon>
        <taxon>Streptosporangiales</taxon>
        <taxon>Streptosporangiaceae</taxon>
        <taxon>Nonomuraea</taxon>
    </lineage>
</organism>
<evidence type="ECO:0000256" key="1">
    <source>
        <dbReference type="SAM" id="MobiDB-lite"/>
    </source>
</evidence>
<keyword evidence="3" id="KW-1185">Reference proteome</keyword>
<protein>
    <submittedName>
        <fullName evidence="2">Uncharacterized protein</fullName>
    </submittedName>
</protein>
<comment type="caution">
    <text evidence="2">The sequence shown here is derived from an EMBL/GenBank/DDBJ whole genome shotgun (WGS) entry which is preliminary data.</text>
</comment>
<dbReference type="Proteomes" id="UP000583800">
    <property type="component" value="Unassembled WGS sequence"/>
</dbReference>
<dbReference type="RefSeq" id="WP_185083109.1">
    <property type="nucleotide sequence ID" value="NZ_JACHJB010000001.1"/>
</dbReference>
<name>A0A7X0BYI2_9ACTN</name>
<evidence type="ECO:0000313" key="3">
    <source>
        <dbReference type="Proteomes" id="UP000583800"/>
    </source>
</evidence>
<evidence type="ECO:0000313" key="2">
    <source>
        <dbReference type="EMBL" id="MBB6345097.1"/>
    </source>
</evidence>
<accession>A0A7X0BYI2</accession>
<dbReference type="EMBL" id="JACHJB010000001">
    <property type="protein sequence ID" value="MBB6345097.1"/>
    <property type="molecule type" value="Genomic_DNA"/>
</dbReference>
<dbReference type="AlphaFoldDB" id="A0A7X0BYI2"/>
<feature type="region of interest" description="Disordered" evidence="1">
    <location>
        <begin position="11"/>
        <end position="50"/>
    </location>
</feature>
<reference evidence="2 3" key="1">
    <citation type="submission" date="2020-08" db="EMBL/GenBank/DDBJ databases">
        <title>Sequencing the genomes of 1000 actinobacteria strains.</title>
        <authorList>
            <person name="Klenk H.-P."/>
        </authorList>
    </citation>
    <scope>NUCLEOTIDE SEQUENCE [LARGE SCALE GENOMIC DNA]</scope>
    <source>
        <strain evidence="2 3">DSM 45913</strain>
    </source>
</reference>
<feature type="compositionally biased region" description="Basic and acidic residues" evidence="1">
    <location>
        <begin position="19"/>
        <end position="43"/>
    </location>
</feature>
<sequence length="50" mass="5951">MALMDKLRAYLHSSQGKQAVEKAKRMAEDPSNQRKARQFFDKLRSRRPHH</sequence>
<proteinExistence type="predicted"/>
<gene>
    <name evidence="2" type="ORF">FHU36_001606</name>
</gene>